<feature type="domain" description="Gfo/Idh/MocA-like oxidoreductase N-terminal" evidence="1">
    <location>
        <begin position="3"/>
        <end position="120"/>
    </location>
</feature>
<dbReference type="Proteomes" id="UP000236884">
    <property type="component" value="Chromosome"/>
</dbReference>
<dbReference type="SUPFAM" id="SSF55347">
    <property type="entry name" value="Glyceraldehyde-3-phosphate dehydrogenase-like, C-terminal domain"/>
    <property type="match status" value="1"/>
</dbReference>
<dbReference type="Pfam" id="PF01408">
    <property type="entry name" value="GFO_IDH_MocA"/>
    <property type="match status" value="1"/>
</dbReference>
<dbReference type="InterPro" id="IPR000683">
    <property type="entry name" value="Gfo/Idh/MocA-like_OxRdtase_N"/>
</dbReference>
<dbReference type="InterPro" id="IPR051450">
    <property type="entry name" value="Gfo/Idh/MocA_Oxidoreductases"/>
</dbReference>
<dbReference type="EMBL" id="AP014946">
    <property type="protein sequence ID" value="BAT61843.1"/>
    <property type="molecule type" value="Genomic_DNA"/>
</dbReference>
<keyword evidence="4" id="KW-1185">Reference proteome</keyword>
<sequence>MMRAAIAGLGRWGRAIVAASQGCNELRFVAAVEPDLNGARAFCAEHNIGLTDQLQDILSDKTIDAVFIVTPHSLHREQVLACAAAGKHVFCEKPLALKVEDARAMFAACRAANVKLAVGHNRRFWPSMIALRDTVLSGELGTLLHVEGHNSNENSKAVLAGWRLSATESPGGGLTGSGLHILDSMVAMLGRVSSVQALLATQRQEAPQLDTATAILKFASGMSGTLSTIRMTPYYWRVHVFGTDASAEVLGETSMILRKSGQAPIHREFPTTNTLRAEIDAFAAQCTARASYPVNEDEVTNTLAAFEGILASMRNGTAVEIK</sequence>
<dbReference type="SUPFAM" id="SSF51735">
    <property type="entry name" value="NAD(P)-binding Rossmann-fold domains"/>
    <property type="match status" value="1"/>
</dbReference>
<reference evidence="3 4" key="1">
    <citation type="submission" date="2015-08" db="EMBL/GenBank/DDBJ databases">
        <title>Investigation of the bacterial diversity of lava forest soil.</title>
        <authorList>
            <person name="Lee J.S."/>
        </authorList>
    </citation>
    <scope>NUCLEOTIDE SEQUENCE [LARGE SCALE GENOMIC DNA]</scope>
    <source>
        <strain evidence="3 4">GJW-30</strain>
    </source>
</reference>
<dbReference type="OrthoDB" id="9792935at2"/>
<evidence type="ECO:0000259" key="2">
    <source>
        <dbReference type="Pfam" id="PF22725"/>
    </source>
</evidence>
<dbReference type="PANTHER" id="PTHR43377:SF1">
    <property type="entry name" value="BILIVERDIN REDUCTASE A"/>
    <property type="match status" value="1"/>
</dbReference>
<evidence type="ECO:0000313" key="3">
    <source>
        <dbReference type="EMBL" id="BAT61843.1"/>
    </source>
</evidence>
<evidence type="ECO:0000259" key="1">
    <source>
        <dbReference type="Pfam" id="PF01408"/>
    </source>
</evidence>
<dbReference type="KEGG" id="vgo:GJW-30_1_04405"/>
<protein>
    <submittedName>
        <fullName evidence="3">Putative 4,5-dihydroxyphthalate dehydrogenase</fullName>
        <ecNumber evidence="3">1.-.-.-</ecNumber>
    </submittedName>
</protein>
<dbReference type="RefSeq" id="WP_096358488.1">
    <property type="nucleotide sequence ID" value="NZ_AP014946.1"/>
</dbReference>
<dbReference type="Pfam" id="PF22725">
    <property type="entry name" value="GFO_IDH_MocA_C3"/>
    <property type="match status" value="1"/>
</dbReference>
<feature type="domain" description="GFO/IDH/MocA-like oxidoreductase" evidence="2">
    <location>
        <begin position="130"/>
        <end position="247"/>
    </location>
</feature>
<dbReference type="AlphaFoldDB" id="A0A0S3Q132"/>
<dbReference type="PANTHER" id="PTHR43377">
    <property type="entry name" value="BILIVERDIN REDUCTASE A"/>
    <property type="match status" value="1"/>
</dbReference>
<dbReference type="Gene3D" id="3.30.360.10">
    <property type="entry name" value="Dihydrodipicolinate Reductase, domain 2"/>
    <property type="match status" value="1"/>
</dbReference>
<accession>A0A0S3Q132</accession>
<dbReference type="GO" id="GO:0016491">
    <property type="term" value="F:oxidoreductase activity"/>
    <property type="evidence" value="ECO:0007669"/>
    <property type="project" value="UniProtKB-KW"/>
</dbReference>
<dbReference type="Gene3D" id="3.40.50.720">
    <property type="entry name" value="NAD(P)-binding Rossmann-like Domain"/>
    <property type="match status" value="1"/>
</dbReference>
<keyword evidence="3" id="KW-0560">Oxidoreductase</keyword>
<dbReference type="GO" id="GO:0000166">
    <property type="term" value="F:nucleotide binding"/>
    <property type="evidence" value="ECO:0007669"/>
    <property type="project" value="InterPro"/>
</dbReference>
<dbReference type="InterPro" id="IPR055170">
    <property type="entry name" value="GFO_IDH_MocA-like_dom"/>
</dbReference>
<dbReference type="InterPro" id="IPR036291">
    <property type="entry name" value="NAD(P)-bd_dom_sf"/>
</dbReference>
<gene>
    <name evidence="3" type="primary">pht4_2</name>
    <name evidence="3" type="ORF">GJW-30_1_04405</name>
</gene>
<dbReference type="EC" id="1.-.-.-" evidence="3"/>
<proteinExistence type="predicted"/>
<name>A0A0S3Q132_9BRAD</name>
<evidence type="ECO:0000313" key="4">
    <source>
        <dbReference type="Proteomes" id="UP000236884"/>
    </source>
</evidence>
<organism evidence="3 4">
    <name type="scientific">Variibacter gotjawalensis</name>
    <dbReference type="NCBI Taxonomy" id="1333996"/>
    <lineage>
        <taxon>Bacteria</taxon>
        <taxon>Pseudomonadati</taxon>
        <taxon>Pseudomonadota</taxon>
        <taxon>Alphaproteobacteria</taxon>
        <taxon>Hyphomicrobiales</taxon>
        <taxon>Nitrobacteraceae</taxon>
        <taxon>Variibacter</taxon>
    </lineage>
</organism>